<evidence type="ECO:0000256" key="10">
    <source>
        <dbReference type="SAM" id="MobiDB-lite"/>
    </source>
</evidence>
<comment type="similarity">
    <text evidence="2">Belongs to the 2-oxoacid dehydrogenase family.</text>
</comment>
<dbReference type="Pfam" id="PF00364">
    <property type="entry name" value="Biotin_lipoyl"/>
    <property type="match status" value="1"/>
</dbReference>
<feature type="region of interest" description="Disordered" evidence="10">
    <location>
        <begin position="220"/>
        <end position="259"/>
    </location>
</feature>
<evidence type="ECO:0000313" key="11">
    <source>
        <dbReference type="EMBL" id="CAD7232090.1"/>
    </source>
</evidence>
<organism evidence="11">
    <name type="scientific">Cyprideis torosa</name>
    <dbReference type="NCBI Taxonomy" id="163714"/>
    <lineage>
        <taxon>Eukaryota</taxon>
        <taxon>Metazoa</taxon>
        <taxon>Ecdysozoa</taxon>
        <taxon>Arthropoda</taxon>
        <taxon>Crustacea</taxon>
        <taxon>Oligostraca</taxon>
        <taxon>Ostracoda</taxon>
        <taxon>Podocopa</taxon>
        <taxon>Podocopida</taxon>
        <taxon>Cytherocopina</taxon>
        <taxon>Cytheroidea</taxon>
        <taxon>Cytherideidae</taxon>
        <taxon>Cyprideis</taxon>
    </lineage>
</organism>
<dbReference type="AlphaFoldDB" id="A0A7R8ZUD0"/>
<reference evidence="11" key="1">
    <citation type="submission" date="2020-11" db="EMBL/GenBank/DDBJ databases">
        <authorList>
            <person name="Tran Van P."/>
        </authorList>
    </citation>
    <scope>NUCLEOTIDE SEQUENCE</scope>
</reference>
<feature type="non-terminal residue" evidence="11">
    <location>
        <position position="278"/>
    </location>
</feature>
<sequence>MGIGEQVEEDQSILEVATDKVDTEIPTPVSGVIEKILCEENEVVAIGQPIAIIKVETDEEIEEEPVPVQDAPVGTVDEVAPQEASFVSEEAPQAIAPENEPVVQEEYNEVSSDVSISDQVVEEIENTQEEVEQILEAPIQEAPNEVVAPNFDPVKEDSGITAGAGAALAAGAGAAMISPLVRSICEVEGIQEEELQNIKGTGIDGRITKDDMYAYLRERDGGAANDEQLSDSLSQSNPSQEVVQDYNNNGNGIPSDNSFASAHVAAQTNDLSVPTTIE</sequence>
<evidence type="ECO:0000256" key="8">
    <source>
        <dbReference type="ARBA" id="ARBA00039275"/>
    </source>
</evidence>
<dbReference type="SUPFAM" id="SSF51230">
    <property type="entry name" value="Single hybrid motif"/>
    <property type="match status" value="1"/>
</dbReference>
<keyword evidence="3" id="KW-0808">Transferase</keyword>
<evidence type="ECO:0000256" key="7">
    <source>
        <dbReference type="ARBA" id="ARBA00038880"/>
    </source>
</evidence>
<accession>A0A7R8ZUD0</accession>
<gene>
    <name evidence="11" type="ORF">CTOB1V02_LOCUS9931</name>
</gene>
<keyword evidence="5" id="KW-0809">Transit peptide</keyword>
<dbReference type="SUPFAM" id="SSF47005">
    <property type="entry name" value="Peripheral subunit-binding domain of 2-oxo acid dehydrogenase complex"/>
    <property type="match status" value="1"/>
</dbReference>
<protein>
    <recommendedName>
        <fullName evidence="8">Lipoamide acyltransferase component of branched-chain alpha-keto acid dehydrogenase complex, mitochondrial</fullName>
        <ecNumber evidence="7">2.3.1.168</ecNumber>
    </recommendedName>
    <alternativeName>
        <fullName evidence="9">Branched-chain alpha-keto acid dehydrogenase complex component E2</fullName>
    </alternativeName>
</protein>
<dbReference type="PROSITE" id="PS51826">
    <property type="entry name" value="PSBD"/>
    <property type="match status" value="1"/>
</dbReference>
<evidence type="ECO:0000256" key="4">
    <source>
        <dbReference type="ARBA" id="ARBA00022823"/>
    </source>
</evidence>
<dbReference type="InterPro" id="IPR004167">
    <property type="entry name" value="PSBD"/>
</dbReference>
<dbReference type="PANTHER" id="PTHR43178:SF5">
    <property type="entry name" value="LIPOAMIDE ACYLTRANSFERASE COMPONENT OF BRANCHED-CHAIN ALPHA-KETO ACID DEHYDROGENASE COMPLEX, MITOCHONDRIAL"/>
    <property type="match status" value="1"/>
</dbReference>
<dbReference type="GO" id="GO:0016407">
    <property type="term" value="F:acetyltransferase activity"/>
    <property type="evidence" value="ECO:0007669"/>
    <property type="project" value="TreeGrafter"/>
</dbReference>
<name>A0A7R8ZUD0_9CRUS</name>
<dbReference type="InterPro" id="IPR011053">
    <property type="entry name" value="Single_hybrid_motif"/>
</dbReference>
<evidence type="ECO:0000256" key="9">
    <source>
        <dbReference type="ARBA" id="ARBA00042008"/>
    </source>
</evidence>
<dbReference type="Gene3D" id="4.10.320.10">
    <property type="entry name" value="E3-binding domain"/>
    <property type="match status" value="1"/>
</dbReference>
<dbReference type="PANTHER" id="PTHR43178">
    <property type="entry name" value="DIHYDROLIPOAMIDE ACETYLTRANSFERASE COMPONENT OF PYRUVATE DEHYDROGENASE COMPLEX"/>
    <property type="match status" value="1"/>
</dbReference>
<dbReference type="OrthoDB" id="5391403at2759"/>
<dbReference type="EC" id="2.3.1.168" evidence="7"/>
<dbReference type="Pfam" id="PF02817">
    <property type="entry name" value="E3_binding"/>
    <property type="match status" value="1"/>
</dbReference>
<dbReference type="EMBL" id="OB664203">
    <property type="protein sequence ID" value="CAD7232090.1"/>
    <property type="molecule type" value="Genomic_DNA"/>
</dbReference>
<evidence type="ECO:0000256" key="1">
    <source>
        <dbReference type="ARBA" id="ARBA00001938"/>
    </source>
</evidence>
<dbReference type="CDD" id="cd06849">
    <property type="entry name" value="lipoyl_domain"/>
    <property type="match status" value="1"/>
</dbReference>
<dbReference type="GO" id="GO:0005737">
    <property type="term" value="C:cytoplasm"/>
    <property type="evidence" value="ECO:0007669"/>
    <property type="project" value="TreeGrafter"/>
</dbReference>
<evidence type="ECO:0000256" key="6">
    <source>
        <dbReference type="ARBA" id="ARBA00023315"/>
    </source>
</evidence>
<dbReference type="PROSITE" id="PS00189">
    <property type="entry name" value="LIPOYL"/>
    <property type="match status" value="1"/>
</dbReference>
<proteinExistence type="inferred from homology"/>
<dbReference type="InterPro" id="IPR000089">
    <property type="entry name" value="Biotin_lipoyl"/>
</dbReference>
<keyword evidence="4" id="KW-0450">Lipoyl</keyword>
<dbReference type="InterPro" id="IPR003016">
    <property type="entry name" value="2-oxoA_DH_lipoyl-BS"/>
</dbReference>
<dbReference type="Gene3D" id="2.40.50.100">
    <property type="match status" value="1"/>
</dbReference>
<comment type="cofactor">
    <cofactor evidence="1">
        <name>(R)-lipoate</name>
        <dbReference type="ChEBI" id="CHEBI:83088"/>
    </cofactor>
</comment>
<evidence type="ECO:0000256" key="3">
    <source>
        <dbReference type="ARBA" id="ARBA00022679"/>
    </source>
</evidence>
<evidence type="ECO:0000256" key="5">
    <source>
        <dbReference type="ARBA" id="ARBA00022946"/>
    </source>
</evidence>
<dbReference type="InterPro" id="IPR036625">
    <property type="entry name" value="E3-bd_dom_sf"/>
</dbReference>
<feature type="compositionally biased region" description="Polar residues" evidence="10">
    <location>
        <begin position="230"/>
        <end position="259"/>
    </location>
</feature>
<evidence type="ECO:0000256" key="2">
    <source>
        <dbReference type="ARBA" id="ARBA00007317"/>
    </source>
</evidence>
<dbReference type="InterPro" id="IPR050743">
    <property type="entry name" value="2-oxoacid_DH_E2_comp"/>
</dbReference>
<dbReference type="GO" id="GO:0043754">
    <property type="term" value="F:dihydrolipoamide branched chain acyltransferase activity"/>
    <property type="evidence" value="ECO:0007669"/>
    <property type="project" value="UniProtKB-EC"/>
</dbReference>
<dbReference type="PROSITE" id="PS50968">
    <property type="entry name" value="BIOTINYL_LIPOYL"/>
    <property type="match status" value="1"/>
</dbReference>
<keyword evidence="6" id="KW-0012">Acyltransferase</keyword>
<dbReference type="GO" id="GO:0031405">
    <property type="term" value="F:lipoic acid binding"/>
    <property type="evidence" value="ECO:0007669"/>
    <property type="project" value="TreeGrafter"/>
</dbReference>